<sequence>MKRRQFIQGAGVAALGSAAAAPAIAQDTRRWRLVHAYPKGYPIYGIAPDIFAEFVNAASGGRLNVQVFGAGEVVPAFETIDAVSNGTAQIGFGTSYYWKGKVPALQFVTGMPFGLTAQEQNAWFASGGQELTQRAYDELNCKFFVAGNSGTQMGGWFNREINSVDDLSGLKMRIPGLGGEVLNQLGTTIVNLPGGELLPSMQSGAIDACEWIGPYLDMAFGFHRVASYYYYPGWQEPSGINDLFINLDEWNDLPEDLQAIVAAGAEKMNNYVLNQMMVRNPEALRALVDEGVELRRFSDDTLVSLANTTGTMLNDLASQDPLSREILDSLLTFRDKSLSNTDISERAVMQARALDYEYGALSGN</sequence>
<keyword evidence="2 6" id="KW-0732">Signal</keyword>
<dbReference type="Gene3D" id="3.40.190.10">
    <property type="entry name" value="Periplasmic binding protein-like II"/>
    <property type="match status" value="1"/>
</dbReference>
<comment type="subcellular location">
    <subcellularLocation>
        <location evidence="1">Periplasm</location>
    </subcellularLocation>
</comment>
<keyword evidence="5" id="KW-0479">Metal-binding</keyword>
<dbReference type="PROSITE" id="PS51318">
    <property type="entry name" value="TAT"/>
    <property type="match status" value="1"/>
</dbReference>
<dbReference type="GO" id="GO:0042597">
    <property type="term" value="C:periplasmic space"/>
    <property type="evidence" value="ECO:0007669"/>
    <property type="project" value="UniProtKB-SubCell"/>
</dbReference>
<proteinExistence type="predicted"/>
<dbReference type="OrthoDB" id="9780733at2"/>
<dbReference type="InterPro" id="IPR026289">
    <property type="entry name" value="SBP_TakP-like"/>
</dbReference>
<dbReference type="EMBL" id="QDKM01000005">
    <property type="protein sequence ID" value="PVH28447.1"/>
    <property type="molecule type" value="Genomic_DNA"/>
</dbReference>
<dbReference type="InterPro" id="IPR006311">
    <property type="entry name" value="TAT_signal"/>
</dbReference>
<dbReference type="PANTHER" id="PTHR33376:SF5">
    <property type="entry name" value="EXTRACYTOPLASMIC SOLUTE RECEPTOR PROTEIN"/>
    <property type="match status" value="1"/>
</dbReference>
<feature type="binding site" evidence="4">
    <location>
        <position position="152"/>
    </location>
    <ligand>
        <name>substrate</name>
    </ligand>
</feature>
<evidence type="ECO:0000313" key="8">
    <source>
        <dbReference type="Proteomes" id="UP000245911"/>
    </source>
</evidence>
<dbReference type="NCBIfam" id="NF037995">
    <property type="entry name" value="TRAP_S1"/>
    <property type="match status" value="1"/>
</dbReference>
<keyword evidence="3" id="KW-0574">Periplasm</keyword>
<dbReference type="AlphaFoldDB" id="A0A2T8HSQ7"/>
<comment type="caution">
    <text evidence="7">The sequence shown here is derived from an EMBL/GenBank/DDBJ whole genome shotgun (WGS) entry which is preliminary data.</text>
</comment>
<dbReference type="InterPro" id="IPR018389">
    <property type="entry name" value="DctP_fam"/>
</dbReference>
<dbReference type="GO" id="GO:0031317">
    <property type="term" value="C:tripartite ATP-independent periplasmic transporter complex"/>
    <property type="evidence" value="ECO:0007669"/>
    <property type="project" value="InterPro"/>
</dbReference>
<dbReference type="CDD" id="cd13604">
    <property type="entry name" value="PBP2_TRAP_ketoacid_lactate_like"/>
    <property type="match status" value="1"/>
</dbReference>
<dbReference type="Proteomes" id="UP000245911">
    <property type="component" value="Unassembled WGS sequence"/>
</dbReference>
<feature type="binding site" evidence="4">
    <location>
        <position position="173"/>
    </location>
    <ligand>
        <name>substrate</name>
    </ligand>
</feature>
<evidence type="ECO:0000256" key="1">
    <source>
        <dbReference type="ARBA" id="ARBA00004418"/>
    </source>
</evidence>
<evidence type="ECO:0000256" key="3">
    <source>
        <dbReference type="ARBA" id="ARBA00022764"/>
    </source>
</evidence>
<evidence type="ECO:0000256" key="2">
    <source>
        <dbReference type="ARBA" id="ARBA00022729"/>
    </source>
</evidence>
<evidence type="ECO:0000256" key="6">
    <source>
        <dbReference type="SAM" id="SignalP"/>
    </source>
</evidence>
<accession>A0A2T8HSQ7</accession>
<organism evidence="7 8">
    <name type="scientific">Pararhodobacter oceanensis</name>
    <dbReference type="NCBI Taxonomy" id="2172121"/>
    <lineage>
        <taxon>Bacteria</taxon>
        <taxon>Pseudomonadati</taxon>
        <taxon>Pseudomonadota</taxon>
        <taxon>Alphaproteobacteria</taxon>
        <taxon>Rhodobacterales</taxon>
        <taxon>Paracoccaceae</taxon>
        <taxon>Pararhodobacter</taxon>
    </lineage>
</organism>
<dbReference type="RefSeq" id="WP_116558899.1">
    <property type="nucleotide sequence ID" value="NZ_QDKM01000005.1"/>
</dbReference>
<dbReference type="Pfam" id="PF03480">
    <property type="entry name" value="DctP"/>
    <property type="match status" value="1"/>
</dbReference>
<name>A0A2T8HSQ7_9RHOB</name>
<reference evidence="7 8" key="1">
    <citation type="submission" date="2018-04" db="EMBL/GenBank/DDBJ databases">
        <title>Pararhodobacter oceanense sp. nov., isolated from marine intertidal sediment.</title>
        <authorList>
            <person name="Wang X.-L."/>
            <person name="Du Z.-J."/>
        </authorList>
    </citation>
    <scope>NUCLEOTIDE SEQUENCE [LARGE SCALE GENOMIC DNA]</scope>
    <source>
        <strain evidence="7 8">AM505</strain>
    </source>
</reference>
<evidence type="ECO:0000256" key="4">
    <source>
        <dbReference type="PIRSR" id="PIRSR039026-1"/>
    </source>
</evidence>
<keyword evidence="8" id="KW-1185">Reference proteome</keyword>
<dbReference type="GO" id="GO:0046872">
    <property type="term" value="F:metal ion binding"/>
    <property type="evidence" value="ECO:0007669"/>
    <property type="project" value="UniProtKB-KW"/>
</dbReference>
<dbReference type="Gene3D" id="3.40.190.170">
    <property type="entry name" value="Bacterial extracellular solute-binding protein, family 7"/>
    <property type="match status" value="1"/>
</dbReference>
<dbReference type="PIRSF" id="PIRSF039026">
    <property type="entry name" value="SiaP"/>
    <property type="match status" value="1"/>
</dbReference>
<gene>
    <name evidence="7" type="ORF">DDE20_12820</name>
</gene>
<feature type="signal peptide" evidence="6">
    <location>
        <begin position="1"/>
        <end position="25"/>
    </location>
</feature>
<evidence type="ECO:0000313" key="7">
    <source>
        <dbReference type="EMBL" id="PVH28447.1"/>
    </source>
</evidence>
<feature type="binding site" evidence="5">
    <location>
        <position position="210"/>
    </location>
    <ligand>
        <name>substrate</name>
    </ligand>
</feature>
<feature type="binding site" evidence="5">
    <location>
        <position position="211"/>
    </location>
    <ligand>
        <name>Na(+)</name>
        <dbReference type="ChEBI" id="CHEBI:29101"/>
    </ligand>
</feature>
<evidence type="ECO:0000256" key="5">
    <source>
        <dbReference type="PIRSR" id="PIRSR039026-2"/>
    </source>
</evidence>
<protein>
    <submittedName>
        <fullName evidence="7">ABC transporter substrate-binding protein</fullName>
    </submittedName>
</protein>
<feature type="chain" id="PRO_5015723549" evidence="6">
    <location>
        <begin position="26"/>
        <end position="364"/>
    </location>
</feature>
<dbReference type="GO" id="GO:0055085">
    <property type="term" value="P:transmembrane transport"/>
    <property type="evidence" value="ECO:0007669"/>
    <property type="project" value="InterPro"/>
</dbReference>
<dbReference type="PANTHER" id="PTHR33376">
    <property type="match status" value="1"/>
</dbReference>
<dbReference type="InterPro" id="IPR038404">
    <property type="entry name" value="TRAP_DctP_sf"/>
</dbReference>
<feature type="binding site" evidence="5">
    <location>
        <position position="236"/>
    </location>
    <ligand>
        <name>substrate</name>
    </ligand>
</feature>